<dbReference type="PANTHER" id="PTHR38075:SF1">
    <property type="entry name" value="DUF4139 DOMAIN-CONTAINING PROTEIN"/>
    <property type="match status" value="1"/>
</dbReference>
<protein>
    <recommendedName>
        <fullName evidence="2">DUF4139 domain-containing protein</fullName>
    </recommendedName>
</protein>
<reference evidence="1" key="1">
    <citation type="journal article" date="2020" name="mSystems">
        <title>Genome- and Community-Level Interaction Insights into Carbon Utilization and Element Cycling Functions of Hydrothermarchaeota in Hydrothermal Sediment.</title>
        <authorList>
            <person name="Zhou Z."/>
            <person name="Liu Y."/>
            <person name="Xu W."/>
            <person name="Pan J."/>
            <person name="Luo Z.H."/>
            <person name="Li M."/>
        </authorList>
    </citation>
    <scope>NUCLEOTIDE SEQUENCE [LARGE SCALE GENOMIC DNA]</scope>
    <source>
        <strain evidence="1">SpSt-1179</strain>
    </source>
</reference>
<comment type="caution">
    <text evidence="1">The sequence shown here is derived from an EMBL/GenBank/DDBJ whole genome shotgun (WGS) entry which is preliminary data.</text>
</comment>
<name>A0A7C1CYN9_9BACT</name>
<dbReference type="Proteomes" id="UP000886198">
    <property type="component" value="Unassembled WGS sequence"/>
</dbReference>
<dbReference type="EMBL" id="DSBT01000175">
    <property type="protein sequence ID" value="HDP77773.1"/>
    <property type="molecule type" value="Genomic_DNA"/>
</dbReference>
<accession>A0A7C1CYN9</accession>
<evidence type="ECO:0008006" key="2">
    <source>
        <dbReference type="Google" id="ProtNLM"/>
    </source>
</evidence>
<evidence type="ECO:0000313" key="1">
    <source>
        <dbReference type="EMBL" id="HDP77773.1"/>
    </source>
</evidence>
<sequence>MRKGITFALLAFLAVVSFAEHLYIFNGFSILTGELTFEEGAAVIEVPFGIQVSPETLSVQDVPKSTLINFIPGDSVQSLYEKNIGKEIKYFFDDGRVEMLEVVSAFPVFRNSYGEILVDPKGSPVFTGEFSPNGQFLLTAPGNFNGSSSFAYQMRNNSWTVKYSLSLEDFSITGLMVVYLEFDTEGHVTLVSSNPNYGYAVRDMATKTANESYSVSPSTADSETRLYEISVPLKRGTNHIAFLSEVFAGKKRFVFRANRGGSGFTGVDIDISLDEVPIDLPSGNVEIWNNSVYLGSAGIGNIAAGESITLQSIARSIEITGRSSSVTTKVDSSYRYYKNTYFLRNLSGETVDVKIEDYLGQNADQLLTNFADEFEYVKESGIWSAEISVKPGETAEVEIEYRIRYAN</sequence>
<dbReference type="AlphaFoldDB" id="A0A7C1CYN9"/>
<proteinExistence type="predicted"/>
<dbReference type="PANTHER" id="PTHR38075">
    <property type="entry name" value="DUF4139 DOMAIN-CONTAINING PROTEIN"/>
    <property type="match status" value="1"/>
</dbReference>
<gene>
    <name evidence="1" type="ORF">ENN47_06250</name>
</gene>
<organism evidence="1">
    <name type="scientific">Mesotoga infera</name>
    <dbReference type="NCBI Taxonomy" id="1236046"/>
    <lineage>
        <taxon>Bacteria</taxon>
        <taxon>Thermotogati</taxon>
        <taxon>Thermotogota</taxon>
        <taxon>Thermotogae</taxon>
        <taxon>Kosmotogales</taxon>
        <taxon>Kosmotogaceae</taxon>
        <taxon>Mesotoga</taxon>
    </lineage>
</organism>